<name>A0ABY8V0F9_9BACI</name>
<dbReference type="EMBL" id="CP126446">
    <property type="protein sequence ID" value="WIF98712.1"/>
    <property type="molecule type" value="Genomic_DNA"/>
</dbReference>
<proteinExistence type="predicted"/>
<gene>
    <name evidence="1" type="ORF">QNI29_03410</name>
</gene>
<accession>A0ABY8V0F9</accession>
<dbReference type="Proteomes" id="UP001236652">
    <property type="component" value="Chromosome"/>
</dbReference>
<evidence type="ECO:0000313" key="1">
    <source>
        <dbReference type="EMBL" id="WIF98712.1"/>
    </source>
</evidence>
<evidence type="ECO:0008006" key="3">
    <source>
        <dbReference type="Google" id="ProtNLM"/>
    </source>
</evidence>
<sequence length="246" mass="28737">MNLESSVKDAIAKKLSDGTVEKLIEEQVEEGIKKALKDLFGLFGDANKVIEQQLKSVMVPYLEKYDYSQYVTKLDAVLVDVLKSSSLDNKQLLDNFKNLMSPETEKVTKITELFEQWKEYVAHNVDTDDLEVDLDDEPSYEPVAVSVQVEFMEDRSWSSFQNGMITFECEHDETLNIQFPVHRWEKFDKEEWTIDYKTPHDLSSLKRLDEFEVLLMKMNQNNTKIIVDEEMIHDDVYPEEEPEASF</sequence>
<organism evidence="1 2">
    <name type="scientific">Pontibacillus chungwhensis</name>
    <dbReference type="NCBI Taxonomy" id="265426"/>
    <lineage>
        <taxon>Bacteria</taxon>
        <taxon>Bacillati</taxon>
        <taxon>Bacillota</taxon>
        <taxon>Bacilli</taxon>
        <taxon>Bacillales</taxon>
        <taxon>Bacillaceae</taxon>
        <taxon>Pontibacillus</taxon>
    </lineage>
</organism>
<reference evidence="1 2" key="1">
    <citation type="submission" date="2023-05" db="EMBL/GenBank/DDBJ databases">
        <title>Comparative genomics reveals the evidence of polycyclic aromatic hydrocarbons degradation in moderately halophilic genus Pontibacillus.</title>
        <authorList>
            <person name="Yang H."/>
            <person name="Qian Z."/>
        </authorList>
    </citation>
    <scope>NUCLEOTIDE SEQUENCE [LARGE SCALE GENOMIC DNA]</scope>
    <source>
        <strain evidence="2">HN14</strain>
    </source>
</reference>
<protein>
    <recommendedName>
        <fullName evidence="3">Phage protein</fullName>
    </recommendedName>
</protein>
<keyword evidence="2" id="KW-1185">Reference proteome</keyword>
<evidence type="ECO:0000313" key="2">
    <source>
        <dbReference type="Proteomes" id="UP001236652"/>
    </source>
</evidence>
<dbReference type="RefSeq" id="WP_231418484.1">
    <property type="nucleotide sequence ID" value="NZ_CP126446.1"/>
</dbReference>